<evidence type="ECO:0000259" key="1">
    <source>
        <dbReference type="Pfam" id="PF07727"/>
    </source>
</evidence>
<gene>
    <name evidence="2" type="ORF">Slati_2196800</name>
</gene>
<dbReference type="AlphaFoldDB" id="A0AAW2WTY6"/>
<dbReference type="InterPro" id="IPR013103">
    <property type="entry name" value="RVT_2"/>
</dbReference>
<dbReference type="PANTHER" id="PTHR11439">
    <property type="entry name" value="GAG-POL-RELATED RETROTRANSPOSON"/>
    <property type="match status" value="1"/>
</dbReference>
<comment type="caution">
    <text evidence="2">The sequence shown here is derived from an EMBL/GenBank/DDBJ whole genome shotgun (WGS) entry which is preliminary data.</text>
</comment>
<proteinExistence type="predicted"/>
<evidence type="ECO:0000313" key="2">
    <source>
        <dbReference type="EMBL" id="KAL0444741.1"/>
    </source>
</evidence>
<protein>
    <submittedName>
        <fullName evidence="2">Retrovirus-related Pol polyprotein from transposon RE1</fullName>
    </submittedName>
</protein>
<reference evidence="2" key="1">
    <citation type="submission" date="2020-06" db="EMBL/GenBank/DDBJ databases">
        <authorList>
            <person name="Li T."/>
            <person name="Hu X."/>
            <person name="Zhang T."/>
            <person name="Song X."/>
            <person name="Zhang H."/>
            <person name="Dai N."/>
            <person name="Sheng W."/>
            <person name="Hou X."/>
            <person name="Wei L."/>
        </authorList>
    </citation>
    <scope>NUCLEOTIDE SEQUENCE</scope>
    <source>
        <strain evidence="2">KEN1</strain>
        <tissue evidence="2">Leaf</tissue>
    </source>
</reference>
<dbReference type="Pfam" id="PF07727">
    <property type="entry name" value="RVT_2"/>
    <property type="match status" value="1"/>
</dbReference>
<dbReference type="EMBL" id="JACGWN010000007">
    <property type="protein sequence ID" value="KAL0444741.1"/>
    <property type="molecule type" value="Genomic_DNA"/>
</dbReference>
<organism evidence="2">
    <name type="scientific">Sesamum latifolium</name>
    <dbReference type="NCBI Taxonomy" id="2727402"/>
    <lineage>
        <taxon>Eukaryota</taxon>
        <taxon>Viridiplantae</taxon>
        <taxon>Streptophyta</taxon>
        <taxon>Embryophyta</taxon>
        <taxon>Tracheophyta</taxon>
        <taxon>Spermatophyta</taxon>
        <taxon>Magnoliopsida</taxon>
        <taxon>eudicotyledons</taxon>
        <taxon>Gunneridae</taxon>
        <taxon>Pentapetalae</taxon>
        <taxon>asterids</taxon>
        <taxon>lamiids</taxon>
        <taxon>Lamiales</taxon>
        <taxon>Pedaliaceae</taxon>
        <taxon>Sesamum</taxon>
    </lineage>
</organism>
<dbReference type="SUPFAM" id="SSF56672">
    <property type="entry name" value="DNA/RNA polymerases"/>
    <property type="match status" value="1"/>
</dbReference>
<accession>A0AAW2WTY6</accession>
<dbReference type="InterPro" id="IPR043502">
    <property type="entry name" value="DNA/RNA_pol_sf"/>
</dbReference>
<reference evidence="2" key="2">
    <citation type="journal article" date="2024" name="Plant">
        <title>Genomic evolution and insights into agronomic trait innovations of Sesamum species.</title>
        <authorList>
            <person name="Miao H."/>
            <person name="Wang L."/>
            <person name="Qu L."/>
            <person name="Liu H."/>
            <person name="Sun Y."/>
            <person name="Le M."/>
            <person name="Wang Q."/>
            <person name="Wei S."/>
            <person name="Zheng Y."/>
            <person name="Lin W."/>
            <person name="Duan Y."/>
            <person name="Cao H."/>
            <person name="Xiong S."/>
            <person name="Wang X."/>
            <person name="Wei L."/>
            <person name="Li C."/>
            <person name="Ma Q."/>
            <person name="Ju M."/>
            <person name="Zhao R."/>
            <person name="Li G."/>
            <person name="Mu C."/>
            <person name="Tian Q."/>
            <person name="Mei H."/>
            <person name="Zhang T."/>
            <person name="Gao T."/>
            <person name="Zhang H."/>
        </authorList>
    </citation>
    <scope>NUCLEOTIDE SEQUENCE</scope>
    <source>
        <strain evidence="2">KEN1</strain>
    </source>
</reference>
<dbReference type="CDD" id="cd09272">
    <property type="entry name" value="RNase_HI_RT_Ty1"/>
    <property type="match status" value="1"/>
</dbReference>
<feature type="domain" description="Reverse transcriptase Ty1/copia-type" evidence="1">
    <location>
        <begin position="6"/>
        <end position="88"/>
    </location>
</feature>
<dbReference type="PANTHER" id="PTHR11439:SF498">
    <property type="entry name" value="DNAK FAMILY PROTEIN"/>
    <property type="match status" value="1"/>
</dbReference>
<sequence length="272" mass="30791">MTDGSVERYKARLVAKGYNQVEGVDYIDRFSPVAKIITIRTFLVVASGLNWPIHQVDINTAFLHGFLDEDFYMVPPEGSSIPAGKVCLVVESTTTPLPTGLKLTAYISEELSDLEPYRRLLGRLLYLSFTHPDISFAAQQLSQFVHKPCRLHMDTALLLVRNRQRLPVPQPKQNIGVWAPLPVNFSGLFLLHDFQLTVPTPIPLYCDNQAAAHIVANPVFHNRTKHLEIDCHLIRDKFKAGFLIPSYIAVFSVVLRKMAWFHFPNSILRGDE</sequence>
<name>A0AAW2WTY6_9LAMI</name>